<evidence type="ECO:0000313" key="1">
    <source>
        <dbReference type="EMBL" id="KPK68855.1"/>
    </source>
</evidence>
<proteinExistence type="predicted"/>
<accession>A0A0S8G707</accession>
<evidence type="ECO:0000313" key="2">
    <source>
        <dbReference type="Proteomes" id="UP000051096"/>
    </source>
</evidence>
<dbReference type="AlphaFoldDB" id="A0A0S8G707"/>
<sequence>MRVLKPLAVFLCLQGFLPVTIEGAQSALRTQRFHSSYLNVFVSVVHALVEKGYEIDNADELRGVITTKWKEERTGFFSRKDIRRRICASVLQHEDDVTEVGLQCLIEIKEENRWHERTMSRFERRKLYLTLFRSIQRNVYEYNGWY</sequence>
<gene>
    <name evidence="1" type="ORF">AMJ87_11305</name>
</gene>
<comment type="caution">
    <text evidence="1">The sequence shown here is derived from an EMBL/GenBank/DDBJ whole genome shotgun (WGS) entry which is preliminary data.</text>
</comment>
<dbReference type="EMBL" id="LJUO01000149">
    <property type="protein sequence ID" value="KPK68855.1"/>
    <property type="molecule type" value="Genomic_DNA"/>
</dbReference>
<protein>
    <submittedName>
        <fullName evidence="1">Uncharacterized protein</fullName>
    </submittedName>
</protein>
<organism evidence="1 2">
    <name type="scientific">candidate division WOR_3 bacterium SM23_60</name>
    <dbReference type="NCBI Taxonomy" id="1703780"/>
    <lineage>
        <taxon>Bacteria</taxon>
        <taxon>Bacteria division WOR-3</taxon>
    </lineage>
</organism>
<dbReference type="Proteomes" id="UP000051096">
    <property type="component" value="Unassembled WGS sequence"/>
</dbReference>
<reference evidence="1 2" key="1">
    <citation type="journal article" date="2015" name="Microbiome">
        <title>Genomic resolution of linkages in carbon, nitrogen, and sulfur cycling among widespread estuary sediment bacteria.</title>
        <authorList>
            <person name="Baker B.J."/>
            <person name="Lazar C.S."/>
            <person name="Teske A.P."/>
            <person name="Dick G.J."/>
        </authorList>
    </citation>
    <scope>NUCLEOTIDE SEQUENCE [LARGE SCALE GENOMIC DNA]</scope>
    <source>
        <strain evidence="1">SM23_60</strain>
    </source>
</reference>
<name>A0A0S8G707_UNCW3</name>